<evidence type="ECO:0000313" key="2">
    <source>
        <dbReference type="EMBL" id="MBD8507509.1"/>
    </source>
</evidence>
<evidence type="ECO:0000256" key="1">
    <source>
        <dbReference type="SAM" id="Phobius"/>
    </source>
</evidence>
<organism evidence="2 3">
    <name type="scientific">Lolliginicoccus lacisalsi</name>
    <dbReference type="NCBI Taxonomy" id="2742202"/>
    <lineage>
        <taxon>Bacteria</taxon>
        <taxon>Bacillati</taxon>
        <taxon>Actinomycetota</taxon>
        <taxon>Actinomycetes</taxon>
        <taxon>Mycobacteriales</taxon>
        <taxon>Hoyosellaceae</taxon>
        <taxon>Lolliginicoccus</taxon>
    </lineage>
</organism>
<sequence length="156" mass="16094">MAAFAMTAAATYQGVGFFTPLYHIASSVISGDAMMQSMESAMEGNNFVFIVGPAIVGALVHMMVGAGYGIVFAAIAKVAALRGAVLTVAGAVYGFVVFAASAWLLLPLTASILGGGDPIRDMATMVGYPTFIAEHILFGVVLALVLLPLAARRAHR</sequence>
<keyword evidence="1" id="KW-0812">Transmembrane</keyword>
<accession>A0A927JDZ5</accession>
<keyword evidence="3" id="KW-1185">Reference proteome</keyword>
<name>A0A927JDZ5_9ACTN</name>
<feature type="transmembrane region" description="Helical" evidence="1">
    <location>
        <begin position="47"/>
        <end position="76"/>
    </location>
</feature>
<proteinExistence type="predicted"/>
<keyword evidence="1" id="KW-0472">Membrane</keyword>
<dbReference type="Proteomes" id="UP000642993">
    <property type="component" value="Unassembled WGS sequence"/>
</dbReference>
<dbReference type="EMBL" id="JACYWE010000008">
    <property type="protein sequence ID" value="MBD8507509.1"/>
    <property type="molecule type" value="Genomic_DNA"/>
</dbReference>
<evidence type="ECO:0000313" key="3">
    <source>
        <dbReference type="Proteomes" id="UP000642993"/>
    </source>
</evidence>
<reference evidence="2" key="1">
    <citation type="submission" date="2020-09" db="EMBL/GenBank/DDBJ databases">
        <title>Hoyosella lacisalsi sp. nov., a halotolerant actinobacterium isolated from soil of Lake Gudzhirganskoe.</title>
        <authorList>
            <person name="Yang Q."/>
            <person name="Guo P.Y."/>
            <person name="Liu S.W."/>
            <person name="Li F.N."/>
            <person name="Sun C.H."/>
        </authorList>
    </citation>
    <scope>NUCLEOTIDE SEQUENCE</scope>
    <source>
        <strain evidence="2">G463</strain>
    </source>
</reference>
<protein>
    <submittedName>
        <fullName evidence="2">Uncharacterized protein</fullName>
    </submittedName>
</protein>
<gene>
    <name evidence="2" type="ORF">HT102_13555</name>
</gene>
<keyword evidence="1" id="KW-1133">Transmembrane helix</keyword>
<dbReference type="AlphaFoldDB" id="A0A927JDZ5"/>
<feature type="transmembrane region" description="Helical" evidence="1">
    <location>
        <begin position="83"/>
        <end position="106"/>
    </location>
</feature>
<feature type="transmembrane region" description="Helical" evidence="1">
    <location>
        <begin position="126"/>
        <end position="151"/>
    </location>
</feature>
<comment type="caution">
    <text evidence="2">The sequence shown here is derived from an EMBL/GenBank/DDBJ whole genome shotgun (WGS) entry which is preliminary data.</text>
</comment>